<accession>A0A6J1EQG3</accession>
<keyword evidence="2" id="KW-1185">Reference proteome</keyword>
<evidence type="ECO:0000313" key="2">
    <source>
        <dbReference type="Proteomes" id="UP000504609"/>
    </source>
</evidence>
<keyword evidence="1" id="KW-0472">Membrane</keyword>
<sequence>MMEIDAGDLRKEIRVLRSVIFVSFGVKAVEISVRIGVSRKHDFRAKGFSDQSNIEILFLYLLKRGVCVFLRLIRGLQLWGIQFFFFLFLWISHREQVLLVQGHQMRDLPLILRNRSSGGLPSPLRVELLPPSPHLSRSIYKLFPRGEYKLQDEYVLDSRIHSHPDPPWNFLNLQKQ</sequence>
<dbReference type="RefSeq" id="XP_022930029.1">
    <property type="nucleotide sequence ID" value="XM_023074261.1"/>
</dbReference>
<protein>
    <submittedName>
        <fullName evidence="3">Uncharacterized protein LOC111436466</fullName>
    </submittedName>
</protein>
<dbReference type="GeneID" id="111436466"/>
<dbReference type="Proteomes" id="UP000504609">
    <property type="component" value="Unplaced"/>
</dbReference>
<gene>
    <name evidence="3" type="primary">LOC111436466</name>
</gene>
<organism evidence="2 3">
    <name type="scientific">Cucurbita moschata</name>
    <name type="common">Winter crookneck squash</name>
    <name type="synonym">Cucurbita pepo var. moschata</name>
    <dbReference type="NCBI Taxonomy" id="3662"/>
    <lineage>
        <taxon>Eukaryota</taxon>
        <taxon>Viridiplantae</taxon>
        <taxon>Streptophyta</taxon>
        <taxon>Embryophyta</taxon>
        <taxon>Tracheophyta</taxon>
        <taxon>Spermatophyta</taxon>
        <taxon>Magnoliopsida</taxon>
        <taxon>eudicotyledons</taxon>
        <taxon>Gunneridae</taxon>
        <taxon>Pentapetalae</taxon>
        <taxon>rosids</taxon>
        <taxon>fabids</taxon>
        <taxon>Cucurbitales</taxon>
        <taxon>Cucurbitaceae</taxon>
        <taxon>Cucurbiteae</taxon>
        <taxon>Cucurbita</taxon>
    </lineage>
</organism>
<proteinExistence type="predicted"/>
<dbReference type="AlphaFoldDB" id="A0A6J1EQG3"/>
<reference evidence="3" key="1">
    <citation type="submission" date="2025-08" db="UniProtKB">
        <authorList>
            <consortium name="RefSeq"/>
        </authorList>
    </citation>
    <scope>IDENTIFICATION</scope>
    <source>
        <tissue evidence="3">Young leaves</tissue>
    </source>
</reference>
<dbReference type="KEGG" id="cmos:111436466"/>
<feature type="transmembrane region" description="Helical" evidence="1">
    <location>
        <begin position="72"/>
        <end position="91"/>
    </location>
</feature>
<evidence type="ECO:0000256" key="1">
    <source>
        <dbReference type="SAM" id="Phobius"/>
    </source>
</evidence>
<keyword evidence="1" id="KW-0812">Transmembrane</keyword>
<evidence type="ECO:0000313" key="3">
    <source>
        <dbReference type="RefSeq" id="XP_022930029.1"/>
    </source>
</evidence>
<keyword evidence="1" id="KW-1133">Transmembrane helix</keyword>
<name>A0A6J1EQG3_CUCMO</name>